<evidence type="ECO:0000313" key="4">
    <source>
        <dbReference type="EMBL" id="PNS19497.1"/>
    </source>
</evidence>
<dbReference type="CDD" id="cd05259">
    <property type="entry name" value="PCBER_SDR_a"/>
    <property type="match status" value="1"/>
</dbReference>
<dbReference type="OrthoDB" id="9984533at2759"/>
<name>A0A2K1QWR8_9PEZI</name>
<feature type="domain" description="NmrA-like" evidence="3">
    <location>
        <begin position="4"/>
        <end position="239"/>
    </location>
</feature>
<dbReference type="SUPFAM" id="SSF51735">
    <property type="entry name" value="NAD(P)-binding Rossmann-fold domains"/>
    <property type="match status" value="1"/>
</dbReference>
<gene>
    <name evidence="4" type="ORF">CAC42_7341</name>
</gene>
<dbReference type="PANTHER" id="PTHR47706">
    <property type="entry name" value="NMRA-LIKE FAMILY PROTEIN"/>
    <property type="match status" value="1"/>
</dbReference>
<sequence length="306" mass="33304">MTIRTVALIGATGKIGAFVLDALVAAHFSVTVLQRASSSARPAHASTIQLVQVPDDLPAEALARASHGHDAAVICIPLTDVDVHLRLATAAARAGVTRYVPADFGSVDAGSARAQELVPLFARKTRVREHLDRLAVEHGGFTWTSIVSGHFFDWALKSNFMHFDVRGRKAEILGHGAQRSSLSTLARIADATVRILRMAEREETRNKVLFIQSFCVTQLDILEAVQKATGAKWEVEWVDVDRYIEENKAKADAGDKQAVEDLVFALGVIDGDWEQRPEFSMDLLGLQNEDLQTVVDGVIKDVAASS</sequence>
<comment type="caution">
    <text evidence="4">The sequence shown here is derived from an EMBL/GenBank/DDBJ whole genome shotgun (WGS) entry which is preliminary data.</text>
</comment>
<dbReference type="InterPro" id="IPR008030">
    <property type="entry name" value="NmrA-like"/>
</dbReference>
<evidence type="ECO:0000256" key="2">
    <source>
        <dbReference type="ARBA" id="ARBA00023002"/>
    </source>
</evidence>
<reference evidence="4 5" key="1">
    <citation type="submission" date="2017-06" db="EMBL/GenBank/DDBJ databases">
        <title>Draft genome sequence of a variant of Elsinoe murrayae.</title>
        <authorList>
            <person name="Cheng Q."/>
        </authorList>
    </citation>
    <scope>NUCLEOTIDE SEQUENCE [LARGE SCALE GENOMIC DNA]</scope>
    <source>
        <strain evidence="4 5">CQ-2017a</strain>
    </source>
</reference>
<keyword evidence="5" id="KW-1185">Reference proteome</keyword>
<dbReference type="InterPro" id="IPR045312">
    <property type="entry name" value="PCBER-like"/>
</dbReference>
<evidence type="ECO:0000259" key="3">
    <source>
        <dbReference type="Pfam" id="PF05368"/>
    </source>
</evidence>
<dbReference type="Gene3D" id="3.90.25.10">
    <property type="entry name" value="UDP-galactose 4-epimerase, domain 1"/>
    <property type="match status" value="1"/>
</dbReference>
<dbReference type="InterPro" id="IPR036291">
    <property type="entry name" value="NAD(P)-bd_dom_sf"/>
</dbReference>
<accession>A0A2K1QWR8</accession>
<dbReference type="Gene3D" id="3.40.50.720">
    <property type="entry name" value="NAD(P)-binding Rossmann-like Domain"/>
    <property type="match status" value="1"/>
</dbReference>
<dbReference type="Proteomes" id="UP000243797">
    <property type="component" value="Unassembled WGS sequence"/>
</dbReference>
<keyword evidence="2" id="KW-0560">Oxidoreductase</keyword>
<proteinExistence type="predicted"/>
<dbReference type="GO" id="GO:0016491">
    <property type="term" value="F:oxidoreductase activity"/>
    <property type="evidence" value="ECO:0007669"/>
    <property type="project" value="UniProtKB-KW"/>
</dbReference>
<dbReference type="AlphaFoldDB" id="A0A2K1QWR8"/>
<dbReference type="STRING" id="2082308.A0A2K1QWR8"/>
<evidence type="ECO:0000256" key="1">
    <source>
        <dbReference type="ARBA" id="ARBA00022857"/>
    </source>
</evidence>
<dbReference type="InterPro" id="IPR051609">
    <property type="entry name" value="NmrA/Isoflavone_reductase-like"/>
</dbReference>
<dbReference type="InParanoid" id="A0A2K1QWR8"/>
<dbReference type="PANTHER" id="PTHR47706:SF9">
    <property type="entry name" value="NMRA-LIKE DOMAIN-CONTAINING PROTEIN-RELATED"/>
    <property type="match status" value="1"/>
</dbReference>
<organism evidence="4 5">
    <name type="scientific">Sphaceloma murrayae</name>
    <dbReference type="NCBI Taxonomy" id="2082308"/>
    <lineage>
        <taxon>Eukaryota</taxon>
        <taxon>Fungi</taxon>
        <taxon>Dikarya</taxon>
        <taxon>Ascomycota</taxon>
        <taxon>Pezizomycotina</taxon>
        <taxon>Dothideomycetes</taxon>
        <taxon>Dothideomycetidae</taxon>
        <taxon>Myriangiales</taxon>
        <taxon>Elsinoaceae</taxon>
        <taxon>Sphaceloma</taxon>
    </lineage>
</organism>
<keyword evidence="1" id="KW-0521">NADP</keyword>
<evidence type="ECO:0000313" key="5">
    <source>
        <dbReference type="Proteomes" id="UP000243797"/>
    </source>
</evidence>
<dbReference type="Pfam" id="PF05368">
    <property type="entry name" value="NmrA"/>
    <property type="match status" value="1"/>
</dbReference>
<dbReference type="EMBL" id="NKHZ01000031">
    <property type="protein sequence ID" value="PNS19497.1"/>
    <property type="molecule type" value="Genomic_DNA"/>
</dbReference>
<protein>
    <recommendedName>
        <fullName evidence="3">NmrA-like domain-containing protein</fullName>
    </recommendedName>
</protein>